<dbReference type="InterPro" id="IPR005123">
    <property type="entry name" value="Oxoglu/Fe-dep_dioxygenase_dom"/>
</dbReference>
<evidence type="ECO:0000313" key="8">
    <source>
        <dbReference type="Proteomes" id="UP000092598"/>
    </source>
</evidence>
<evidence type="ECO:0000313" key="7">
    <source>
        <dbReference type="EMBL" id="ANS70158.1"/>
    </source>
</evidence>
<comment type="cofactor">
    <cofactor evidence="1">
        <name>L-ascorbate</name>
        <dbReference type="ChEBI" id="CHEBI:38290"/>
    </cofactor>
</comment>
<evidence type="ECO:0000256" key="3">
    <source>
        <dbReference type="ARBA" id="ARBA00022896"/>
    </source>
</evidence>
<evidence type="ECO:0000256" key="1">
    <source>
        <dbReference type="ARBA" id="ARBA00001961"/>
    </source>
</evidence>
<evidence type="ECO:0000256" key="5">
    <source>
        <dbReference type="ARBA" id="ARBA00023002"/>
    </source>
</evidence>
<gene>
    <name evidence="7" type="ORF">SLINC_7934</name>
</gene>
<dbReference type="PANTHER" id="PTHR12907:SF26">
    <property type="entry name" value="HIF PROLYL HYDROXYLASE, ISOFORM C"/>
    <property type="match status" value="1"/>
</dbReference>
<keyword evidence="2" id="KW-0479">Metal-binding</keyword>
<dbReference type="Proteomes" id="UP000092598">
    <property type="component" value="Chromosome"/>
</dbReference>
<organism evidence="7 8">
    <name type="scientific">Streptomyces lincolnensis</name>
    <dbReference type="NCBI Taxonomy" id="1915"/>
    <lineage>
        <taxon>Bacteria</taxon>
        <taxon>Bacillati</taxon>
        <taxon>Actinomycetota</taxon>
        <taxon>Actinomycetes</taxon>
        <taxon>Kitasatosporales</taxon>
        <taxon>Streptomycetaceae</taxon>
        <taxon>Streptomyces</taxon>
    </lineage>
</organism>
<evidence type="ECO:0000256" key="4">
    <source>
        <dbReference type="ARBA" id="ARBA00022964"/>
    </source>
</evidence>
<sequence length="230" mass="25283">MTETVDTTAALEAPVGTHAIWQSSTKVCRVTDFLPAPTADELLRRAASAAQDELLPARVRDNRLDTRMRSSLAHRGFSAPELLTAIDAVVGQVENVLGVSCSGTRPAFTLNVHNDGDFYRAHQDVSSHDVAKGVRAAKRVVTFVYYLHRTPAPFTGGDLRMYDSALPLNAEHDGLRREDCTYRDYAPDHNSVVFFLPSALHEVRPVSCPSGHYADSRFAINGWLCRTDAS</sequence>
<dbReference type="AlphaFoldDB" id="A0A1B1MNK8"/>
<dbReference type="SMART" id="SM00702">
    <property type="entry name" value="P4Hc"/>
    <property type="match status" value="1"/>
</dbReference>
<name>A0A1B1MNK8_STRLN</name>
<accession>A0A1B1MNK8</accession>
<keyword evidence="5" id="KW-0560">Oxidoreductase</keyword>
<evidence type="ECO:0000256" key="2">
    <source>
        <dbReference type="ARBA" id="ARBA00022723"/>
    </source>
</evidence>
<evidence type="ECO:0000256" key="6">
    <source>
        <dbReference type="ARBA" id="ARBA00023004"/>
    </source>
</evidence>
<protein>
    <submittedName>
        <fullName evidence="7">Oxygenase</fullName>
    </submittedName>
</protein>
<dbReference type="Pfam" id="PF13640">
    <property type="entry name" value="2OG-FeII_Oxy_3"/>
    <property type="match status" value="1"/>
</dbReference>
<keyword evidence="4" id="KW-0223">Dioxygenase</keyword>
<dbReference type="PANTHER" id="PTHR12907">
    <property type="entry name" value="EGL NINE HOMOLOG-RELATED"/>
    <property type="match status" value="1"/>
</dbReference>
<proteinExistence type="predicted"/>
<dbReference type="GO" id="GO:0031418">
    <property type="term" value="F:L-ascorbic acid binding"/>
    <property type="evidence" value="ECO:0007669"/>
    <property type="project" value="UniProtKB-KW"/>
</dbReference>
<keyword evidence="3" id="KW-0847">Vitamin C</keyword>
<dbReference type="Gene3D" id="2.60.120.620">
    <property type="entry name" value="q2cbj1_9rhob like domain"/>
    <property type="match status" value="1"/>
</dbReference>
<dbReference type="GO" id="GO:0005506">
    <property type="term" value="F:iron ion binding"/>
    <property type="evidence" value="ECO:0007669"/>
    <property type="project" value="InterPro"/>
</dbReference>
<keyword evidence="6" id="KW-0408">Iron</keyword>
<dbReference type="GO" id="GO:0051213">
    <property type="term" value="F:dioxygenase activity"/>
    <property type="evidence" value="ECO:0007669"/>
    <property type="project" value="UniProtKB-KW"/>
</dbReference>
<dbReference type="InterPro" id="IPR006620">
    <property type="entry name" value="Pro_4_hyd_alph"/>
</dbReference>
<reference evidence="7 8" key="1">
    <citation type="submission" date="2016-07" db="EMBL/GenBank/DDBJ databases">
        <title>Enhancement of antibiotic productionsby engineered nitrateutilization in actinobacteria.</title>
        <authorList>
            <person name="Meng S.C."/>
        </authorList>
    </citation>
    <scope>NUCLEOTIDE SEQUENCE [LARGE SCALE GENOMIC DNA]</scope>
    <source>
        <strain evidence="7 8">NRRL 2936</strain>
    </source>
</reference>
<dbReference type="KEGG" id="sls:SLINC_7934"/>
<dbReference type="GO" id="GO:0016705">
    <property type="term" value="F:oxidoreductase activity, acting on paired donors, with incorporation or reduction of molecular oxygen"/>
    <property type="evidence" value="ECO:0007669"/>
    <property type="project" value="InterPro"/>
</dbReference>
<dbReference type="PROSITE" id="PS51471">
    <property type="entry name" value="FE2OG_OXY"/>
    <property type="match status" value="1"/>
</dbReference>
<dbReference type="OrthoDB" id="8926796at2"/>
<dbReference type="EMBL" id="CP016438">
    <property type="protein sequence ID" value="ANS70158.1"/>
    <property type="molecule type" value="Genomic_DNA"/>
</dbReference>
<keyword evidence="8" id="KW-1185">Reference proteome</keyword>
<dbReference type="InterPro" id="IPR044862">
    <property type="entry name" value="Pro_4_hyd_alph_FE2OG_OXY"/>
</dbReference>
<dbReference type="PATRIC" id="fig|1915.4.peg.8730"/>
<dbReference type="InterPro" id="IPR051559">
    <property type="entry name" value="HIF_prolyl_hydroxylases"/>
</dbReference>
<dbReference type="STRING" id="1915.SLINC_7934"/>